<comment type="caution">
    <text evidence="1">The sequence shown here is derived from an EMBL/GenBank/DDBJ whole genome shotgun (WGS) entry which is preliminary data.</text>
</comment>
<dbReference type="Gene3D" id="3.80.10.10">
    <property type="entry name" value="Ribonuclease Inhibitor"/>
    <property type="match status" value="1"/>
</dbReference>
<keyword evidence="2" id="KW-1185">Reference proteome</keyword>
<dbReference type="SMART" id="SM00367">
    <property type="entry name" value="LRR_CC"/>
    <property type="match status" value="2"/>
</dbReference>
<dbReference type="InterPro" id="IPR006553">
    <property type="entry name" value="Leu-rich_rpt_Cys-con_subtyp"/>
</dbReference>
<proteinExistence type="predicted"/>
<organism evidence="1 2">
    <name type="scientific">Funneliformis geosporum</name>
    <dbReference type="NCBI Taxonomy" id="1117311"/>
    <lineage>
        <taxon>Eukaryota</taxon>
        <taxon>Fungi</taxon>
        <taxon>Fungi incertae sedis</taxon>
        <taxon>Mucoromycota</taxon>
        <taxon>Glomeromycotina</taxon>
        <taxon>Glomeromycetes</taxon>
        <taxon>Glomerales</taxon>
        <taxon>Glomeraceae</taxon>
        <taxon>Funneliformis</taxon>
    </lineage>
</organism>
<dbReference type="Proteomes" id="UP001153678">
    <property type="component" value="Unassembled WGS sequence"/>
</dbReference>
<dbReference type="SUPFAM" id="SSF52047">
    <property type="entry name" value="RNI-like"/>
    <property type="match status" value="1"/>
</dbReference>
<dbReference type="InterPro" id="IPR032675">
    <property type="entry name" value="LRR_dom_sf"/>
</dbReference>
<gene>
    <name evidence="1" type="ORF">FWILDA_LOCUS14643</name>
</gene>
<protein>
    <submittedName>
        <fullName evidence="1">15499_t:CDS:1</fullName>
    </submittedName>
</protein>
<evidence type="ECO:0000313" key="1">
    <source>
        <dbReference type="EMBL" id="CAI2190572.1"/>
    </source>
</evidence>
<dbReference type="EMBL" id="CAMKVN010006677">
    <property type="protein sequence ID" value="CAI2190572.1"/>
    <property type="molecule type" value="Genomic_DNA"/>
</dbReference>
<feature type="non-terminal residue" evidence="1">
    <location>
        <position position="1"/>
    </location>
</feature>
<accession>A0A9W4WVU6</accession>
<name>A0A9W4WVU6_9GLOM</name>
<feature type="non-terminal residue" evidence="1">
    <location>
        <position position="119"/>
    </location>
</feature>
<sequence>VPEVLISVPVTTIRITAIADSCYKLECLNISNRKEFSEISICNIIHSCLRFQQLDLSYCEITDITIEEIAKSSNQDSISDTDYVSETVVVASQLIIANTFQEESLTMDSEVTYDIKTIN</sequence>
<reference evidence="1" key="1">
    <citation type="submission" date="2022-08" db="EMBL/GenBank/DDBJ databases">
        <authorList>
            <person name="Kallberg Y."/>
            <person name="Tangrot J."/>
            <person name="Rosling A."/>
        </authorList>
    </citation>
    <scope>NUCLEOTIDE SEQUENCE</scope>
    <source>
        <strain evidence="1">Wild A</strain>
    </source>
</reference>
<dbReference type="AlphaFoldDB" id="A0A9W4WVU6"/>
<evidence type="ECO:0000313" key="2">
    <source>
        <dbReference type="Proteomes" id="UP001153678"/>
    </source>
</evidence>